<keyword evidence="6" id="KW-0106">Calcium</keyword>
<evidence type="ECO:0000256" key="3">
    <source>
        <dbReference type="ARBA" id="ARBA00022723"/>
    </source>
</evidence>
<dbReference type="PANTHER" id="PTHR45953">
    <property type="entry name" value="IDURONATE 2-SULFATASE"/>
    <property type="match status" value="1"/>
</dbReference>
<dbReference type="Pfam" id="PF13517">
    <property type="entry name" value="FG-GAP_3"/>
    <property type="match status" value="1"/>
</dbReference>
<evidence type="ECO:0000259" key="8">
    <source>
        <dbReference type="Pfam" id="PF00884"/>
    </source>
</evidence>
<dbReference type="CDD" id="cd16030">
    <property type="entry name" value="iduronate-2-sulfatase"/>
    <property type="match status" value="1"/>
</dbReference>
<dbReference type="InterPro" id="IPR035874">
    <property type="entry name" value="IDS"/>
</dbReference>
<dbReference type="EMBL" id="CP036289">
    <property type="protein sequence ID" value="QDU75612.1"/>
    <property type="molecule type" value="Genomic_DNA"/>
</dbReference>
<evidence type="ECO:0000256" key="6">
    <source>
        <dbReference type="ARBA" id="ARBA00022837"/>
    </source>
</evidence>
<reference evidence="10" key="1">
    <citation type="submission" date="2019-02" db="EMBL/GenBank/DDBJ databases">
        <title>Deep-cultivation of Planctomycetes and their phenomic and genomic characterization uncovers novel biology.</title>
        <authorList>
            <person name="Wiegand S."/>
            <person name="Jogler M."/>
            <person name="Boedeker C."/>
            <person name="Pinto D."/>
            <person name="Vollmers J."/>
            <person name="Rivas-Marin E."/>
            <person name="Kohn T."/>
            <person name="Peeters S.H."/>
            <person name="Heuer A."/>
            <person name="Rast P."/>
            <person name="Oberbeckmann S."/>
            <person name="Bunk B."/>
            <person name="Jeske O."/>
            <person name="Meyerdierks A."/>
            <person name="Storesund J.E."/>
            <person name="Kallscheuer N."/>
            <person name="Luecker S."/>
            <person name="Lage O.M."/>
            <person name="Pohl T."/>
            <person name="Merkel B.J."/>
            <person name="Hornburger P."/>
            <person name="Mueller R.-W."/>
            <person name="Bruemmer F."/>
            <person name="Labrenz M."/>
            <person name="Spormann A.M."/>
            <person name="Op den Camp H."/>
            <person name="Overmann J."/>
            <person name="Amann R."/>
            <person name="Jetten M.S.M."/>
            <person name="Mascher T."/>
            <person name="Medema M.H."/>
            <person name="Devos D.P."/>
            <person name="Kaster A.-K."/>
            <person name="Ovreas L."/>
            <person name="Rohde M."/>
            <person name="Galperin M.Y."/>
            <person name="Jogler C."/>
        </authorList>
    </citation>
    <scope>NUCLEOTIDE SEQUENCE [LARGE SCALE GENOMIC DNA]</scope>
    <source>
        <strain evidence="10">Pan97</strain>
    </source>
</reference>
<feature type="domain" description="Sulfatase N-terminal" evidence="8">
    <location>
        <begin position="795"/>
        <end position="1141"/>
    </location>
</feature>
<dbReference type="SUPFAM" id="SSF69318">
    <property type="entry name" value="Integrin alpha N-terminal domain"/>
    <property type="match status" value="2"/>
</dbReference>
<dbReference type="GO" id="GO:0005737">
    <property type="term" value="C:cytoplasm"/>
    <property type="evidence" value="ECO:0007669"/>
    <property type="project" value="TreeGrafter"/>
</dbReference>
<evidence type="ECO:0000256" key="1">
    <source>
        <dbReference type="ARBA" id="ARBA00001913"/>
    </source>
</evidence>
<evidence type="ECO:0000256" key="5">
    <source>
        <dbReference type="ARBA" id="ARBA00022801"/>
    </source>
</evidence>
<dbReference type="KEGG" id="bvo:Pan97_26460"/>
<evidence type="ECO:0000256" key="2">
    <source>
        <dbReference type="ARBA" id="ARBA00008779"/>
    </source>
</evidence>
<evidence type="ECO:0000313" key="9">
    <source>
        <dbReference type="EMBL" id="QDU75612.1"/>
    </source>
</evidence>
<feature type="signal peptide" evidence="7">
    <location>
        <begin position="1"/>
        <end position="31"/>
    </location>
</feature>
<keyword evidence="4 7" id="KW-0732">Signal</keyword>
<dbReference type="InterPro" id="IPR017850">
    <property type="entry name" value="Alkaline_phosphatase_core_sf"/>
</dbReference>
<comment type="cofactor">
    <cofactor evidence="1">
        <name>Ca(2+)</name>
        <dbReference type="ChEBI" id="CHEBI:29108"/>
    </cofactor>
</comment>
<dbReference type="InterPro" id="IPR024607">
    <property type="entry name" value="Sulfatase_CS"/>
</dbReference>
<protein>
    <submittedName>
        <fullName evidence="9">Choline-sulfatase</fullName>
        <ecNumber evidence="9">3.1.6.6</ecNumber>
    </submittedName>
</protein>
<dbReference type="InterPro" id="IPR028994">
    <property type="entry name" value="Integrin_alpha_N"/>
</dbReference>
<keyword evidence="10" id="KW-1185">Reference proteome</keyword>
<sequence precursor="true">MFRELLSLPKGTATYAVILFTACWCTSQVFADDDLTVVKYRNPGLKVDLGVGLWAWPMPMDWDGDGDTDLVVSCPDVPFNGMYLFENPGDDAKFPTFKPPVKIGPGMHSVHVSYVDGKPRVLSPGTEWVNFLGGEFQESKPIYPTKNVHPNRVRANQWRYVDYDNDGAIDLLVGVGDWKEYGWDDAFDAEGNWTRGPLHGYVYLVRNTGTTDKPTYAEPAKLEAGGQLVDVFGMPSPNLADFDGDGDFDLLCGEFLDGFTYFQNVGTRERPKFAAGKRLSYAGQPLAMDLQMITPTAFDWDRDGDWDLIVGDEDGRVALVENTGEVVDGLPQFLPPKYFQQEADALKFGALATPVSVDWDSDGDEDIITGNSAGYIAFFENLDGGNPPKWADAKLLKVDGKPIRPQAGPNGSIQGPAEAKWGYTTLSVADWDHDGKDDLIVNSIWGKVEWYRNTGSLEELEGAKPVEVEWEGPPPHPAWNWWKPEGKQLATQWRTTPVVIDLDEDGLNDLVCLDHEGYLAWFRREKVGEQLILRPGKRIFTNRKGEPLQLNAKTAGGSGRRKICIVDWDGDGKLDLLLNSRSVDLMRNVSTQEKPWAFDAPVQVHPHRLAGHTTSPTVVDWNNDNRPDLFIGAEDGHFYHLENNWKPYDQKQVGPLTIERRVIAIHPFENGEKAYGNRSYVWDSVPERFQGWQFVRGNGGEEEPAFVTAAENATVYMAISASVKPAELPEWKPVEDATFHYTDGGRTMMRVYECDLSAGDRIAIPQLTWTGGMLLLPPPTKLEAKQTAQPTSGKPNVLFIAVDDLRVQIGCYGDPIAKTPNIDDLAGRGLLFQRAYCQQALCNPSRASVMTGRYPDTLGIWNLVTHFRETQPDVVTLPERFKNAGYYTQNIGKVYHNYRQKIQNDQQSWSVPPKFAWGAHSNDWYVEGEPFEMHQVPKGPAIQRVDVPDEAYLDGRIAKAAVESIQQRAKDKQPFFLAVGFWKPHLPFNAPKKYWDLYDTAEIAQQIKDLPSSNAPEIARHDSREVRSYTDIPKQGDITQEQNLRLNHGYYAAISFLDAQIGKVLEELQKQGLSENTIVVLWSDHGLHLGEHDLWCKTSNFELDARIPLIISQPGMATSGKQSYSLIELVDLYPTLLQLCDLPSQSSLEGKSLVPVLEEPEAIVRNGALTQHPRPAYYQSKPEVMGYSLRTKDFRYTEWRDFKTGEVRAVELYDHKSDPRESSNVVDESTYQDVRQMLRGRLANRLTRNE</sequence>
<dbReference type="Pfam" id="PF00884">
    <property type="entry name" value="Sulfatase"/>
    <property type="match status" value="1"/>
</dbReference>
<comment type="similarity">
    <text evidence="2">Belongs to the sulfatase family.</text>
</comment>
<dbReference type="Proteomes" id="UP000318626">
    <property type="component" value="Chromosome"/>
</dbReference>
<dbReference type="GO" id="GO:0004423">
    <property type="term" value="F:iduronate-2-sulfatase activity"/>
    <property type="evidence" value="ECO:0007669"/>
    <property type="project" value="InterPro"/>
</dbReference>
<organism evidence="9 10">
    <name type="scientific">Bremerella volcania</name>
    <dbReference type="NCBI Taxonomy" id="2527984"/>
    <lineage>
        <taxon>Bacteria</taxon>
        <taxon>Pseudomonadati</taxon>
        <taxon>Planctomycetota</taxon>
        <taxon>Planctomycetia</taxon>
        <taxon>Pirellulales</taxon>
        <taxon>Pirellulaceae</taxon>
        <taxon>Bremerella</taxon>
    </lineage>
</organism>
<dbReference type="GO" id="GO:0047753">
    <property type="term" value="F:choline-sulfatase activity"/>
    <property type="evidence" value="ECO:0007669"/>
    <property type="project" value="UniProtKB-EC"/>
</dbReference>
<dbReference type="InterPro" id="IPR000917">
    <property type="entry name" value="Sulfatase_N"/>
</dbReference>
<dbReference type="EC" id="3.1.6.6" evidence="9"/>
<dbReference type="SUPFAM" id="SSF53649">
    <property type="entry name" value="Alkaline phosphatase-like"/>
    <property type="match status" value="1"/>
</dbReference>
<proteinExistence type="inferred from homology"/>
<dbReference type="PANTHER" id="PTHR45953:SF1">
    <property type="entry name" value="IDURONATE 2-SULFATASE"/>
    <property type="match status" value="1"/>
</dbReference>
<dbReference type="Gene3D" id="3.40.720.10">
    <property type="entry name" value="Alkaline Phosphatase, subunit A"/>
    <property type="match status" value="1"/>
</dbReference>
<dbReference type="Gene3D" id="2.130.10.130">
    <property type="entry name" value="Integrin alpha, N-terminal"/>
    <property type="match status" value="2"/>
</dbReference>
<evidence type="ECO:0000313" key="10">
    <source>
        <dbReference type="Proteomes" id="UP000318626"/>
    </source>
</evidence>
<feature type="chain" id="PRO_5021887624" evidence="7">
    <location>
        <begin position="32"/>
        <end position="1250"/>
    </location>
</feature>
<accession>A0A518C8S5</accession>
<gene>
    <name evidence="9" type="primary">betC_10</name>
    <name evidence="9" type="ORF">Pan97_26460</name>
</gene>
<name>A0A518C8S5_9BACT</name>
<dbReference type="PROSITE" id="PS00149">
    <property type="entry name" value="SULFATASE_2"/>
    <property type="match status" value="1"/>
</dbReference>
<keyword evidence="3" id="KW-0479">Metal-binding</keyword>
<dbReference type="PROSITE" id="PS51257">
    <property type="entry name" value="PROKAR_LIPOPROTEIN"/>
    <property type="match status" value="1"/>
</dbReference>
<keyword evidence="5 9" id="KW-0378">Hydrolase</keyword>
<dbReference type="AlphaFoldDB" id="A0A518C8S5"/>
<dbReference type="GO" id="GO:0046872">
    <property type="term" value="F:metal ion binding"/>
    <property type="evidence" value="ECO:0007669"/>
    <property type="project" value="UniProtKB-KW"/>
</dbReference>
<evidence type="ECO:0000256" key="7">
    <source>
        <dbReference type="SAM" id="SignalP"/>
    </source>
</evidence>
<evidence type="ECO:0000256" key="4">
    <source>
        <dbReference type="ARBA" id="ARBA00022729"/>
    </source>
</evidence>
<dbReference type="InterPro" id="IPR013517">
    <property type="entry name" value="FG-GAP"/>
</dbReference>